<keyword evidence="1" id="KW-0472">Membrane</keyword>
<evidence type="ECO:0000313" key="3">
    <source>
        <dbReference type="Proteomes" id="UP001059597"/>
    </source>
</evidence>
<reference evidence="2" key="1">
    <citation type="submission" date="2022-06" db="EMBL/GenBank/DDBJ databases">
        <title>Complete genome sequence of Streptomyces nigrescens HEK616.</title>
        <authorList>
            <person name="Asamizu S."/>
            <person name="Onaka H."/>
        </authorList>
    </citation>
    <scope>NUCLEOTIDE SEQUENCE</scope>
    <source>
        <strain evidence="2">HEK616</strain>
    </source>
</reference>
<feature type="transmembrane region" description="Helical" evidence="1">
    <location>
        <begin position="183"/>
        <end position="210"/>
    </location>
</feature>
<organism evidence="2 3">
    <name type="scientific">Streptomyces nigrescens</name>
    <dbReference type="NCBI Taxonomy" id="1920"/>
    <lineage>
        <taxon>Bacteria</taxon>
        <taxon>Bacillati</taxon>
        <taxon>Actinomycetota</taxon>
        <taxon>Actinomycetes</taxon>
        <taxon>Kitasatosporales</taxon>
        <taxon>Streptomycetaceae</taxon>
        <taxon>Streptomyces</taxon>
    </lineage>
</organism>
<name>A0ABM7ZX28_STRNI</name>
<evidence type="ECO:0000313" key="2">
    <source>
        <dbReference type="EMBL" id="BDM70783.1"/>
    </source>
</evidence>
<keyword evidence="1" id="KW-0812">Transmembrane</keyword>
<feature type="transmembrane region" description="Helical" evidence="1">
    <location>
        <begin position="32"/>
        <end position="51"/>
    </location>
</feature>
<keyword evidence="1" id="KW-1133">Transmembrane helix</keyword>
<sequence length="213" mass="21788">MISTPRPDADSLPEQPVTVAAKAHDSPQSRTFAAIGTLLVLGIVALAGLLLRMPLDDFRYASGASGTPGTFSATRCHTVPVGRGGSSRACTGTFAAADGGFTDHAAHLTDARIKLGRAIPLQRASDGRYVRPLASAAARDLAGVFAIVWGAGFLLVLVAVGWTGVRLRGGLPLRSSRQPGGKLLPLLGWLYVGSGAAAVLSLVAAVVLALTGR</sequence>
<dbReference type="EMBL" id="AP026073">
    <property type="protein sequence ID" value="BDM70783.1"/>
    <property type="molecule type" value="Genomic_DNA"/>
</dbReference>
<feature type="transmembrane region" description="Helical" evidence="1">
    <location>
        <begin position="141"/>
        <end position="163"/>
    </location>
</feature>
<accession>A0ABM7ZX28</accession>
<proteinExistence type="predicted"/>
<evidence type="ECO:0000256" key="1">
    <source>
        <dbReference type="SAM" id="Phobius"/>
    </source>
</evidence>
<protein>
    <submittedName>
        <fullName evidence="2">Uncharacterized protein</fullName>
    </submittedName>
</protein>
<dbReference type="RefSeq" id="WP_261954473.1">
    <property type="nucleotide sequence ID" value="NZ_AP026073.1"/>
</dbReference>
<dbReference type="Proteomes" id="UP001059597">
    <property type="component" value="Chromosome"/>
</dbReference>
<gene>
    <name evidence="2" type="ORF">HEK616_42700</name>
</gene>
<keyword evidence="3" id="KW-1185">Reference proteome</keyword>